<reference evidence="1 2" key="1">
    <citation type="journal article" date="2022" name="Plant J.">
        <title>Chromosome-level genome of Camellia lanceoleosa provides a valuable resource for understanding genome evolution and self-incompatibility.</title>
        <authorList>
            <person name="Gong W."/>
            <person name="Xiao S."/>
            <person name="Wang L."/>
            <person name="Liao Z."/>
            <person name="Chang Y."/>
            <person name="Mo W."/>
            <person name="Hu G."/>
            <person name="Li W."/>
            <person name="Zhao G."/>
            <person name="Zhu H."/>
            <person name="Hu X."/>
            <person name="Ji K."/>
            <person name="Xiang X."/>
            <person name="Song Q."/>
            <person name="Yuan D."/>
            <person name="Jin S."/>
            <person name="Zhang L."/>
        </authorList>
    </citation>
    <scope>NUCLEOTIDE SEQUENCE [LARGE SCALE GENOMIC DNA]</scope>
    <source>
        <strain evidence="1">SQ_2022a</strain>
    </source>
</reference>
<sequence>MARDPYTYLVFQAGPRICLGKEMAFLQMKRVVSGVMRQFRVVPAFEEGEEPILIAHLVSKMKGGFPVKIGGLRRISDAGDVAVVVVATV</sequence>
<evidence type="ECO:0000313" key="2">
    <source>
        <dbReference type="Proteomes" id="UP001060215"/>
    </source>
</evidence>
<dbReference type="Proteomes" id="UP001060215">
    <property type="component" value="Chromosome 13"/>
</dbReference>
<organism evidence="1 2">
    <name type="scientific">Camellia lanceoleosa</name>
    <dbReference type="NCBI Taxonomy" id="1840588"/>
    <lineage>
        <taxon>Eukaryota</taxon>
        <taxon>Viridiplantae</taxon>
        <taxon>Streptophyta</taxon>
        <taxon>Embryophyta</taxon>
        <taxon>Tracheophyta</taxon>
        <taxon>Spermatophyta</taxon>
        <taxon>Magnoliopsida</taxon>
        <taxon>eudicotyledons</taxon>
        <taxon>Gunneridae</taxon>
        <taxon>Pentapetalae</taxon>
        <taxon>asterids</taxon>
        <taxon>Ericales</taxon>
        <taxon>Theaceae</taxon>
        <taxon>Camellia</taxon>
    </lineage>
</organism>
<accession>A0ACC0FVV1</accession>
<proteinExistence type="predicted"/>
<dbReference type="EMBL" id="CM045770">
    <property type="protein sequence ID" value="KAI7992829.1"/>
    <property type="molecule type" value="Genomic_DNA"/>
</dbReference>
<evidence type="ECO:0000313" key="1">
    <source>
        <dbReference type="EMBL" id="KAI7992829.1"/>
    </source>
</evidence>
<name>A0ACC0FVV1_9ERIC</name>
<keyword evidence="2" id="KW-1185">Reference proteome</keyword>
<comment type="caution">
    <text evidence="1">The sequence shown here is derived from an EMBL/GenBank/DDBJ whole genome shotgun (WGS) entry which is preliminary data.</text>
</comment>
<protein>
    <submittedName>
        <fullName evidence="1">Cytochrome P450 94A2</fullName>
    </submittedName>
</protein>
<gene>
    <name evidence="1" type="ORF">LOK49_LG12G01419</name>
</gene>